<evidence type="ECO:0008006" key="5">
    <source>
        <dbReference type="Google" id="ProtNLM"/>
    </source>
</evidence>
<organism evidence="3 4">
    <name type="scientific">Dissophora globulifera</name>
    <dbReference type="NCBI Taxonomy" id="979702"/>
    <lineage>
        <taxon>Eukaryota</taxon>
        <taxon>Fungi</taxon>
        <taxon>Fungi incertae sedis</taxon>
        <taxon>Mucoromycota</taxon>
        <taxon>Mortierellomycotina</taxon>
        <taxon>Mortierellomycetes</taxon>
        <taxon>Mortierellales</taxon>
        <taxon>Mortierellaceae</taxon>
        <taxon>Dissophora</taxon>
    </lineage>
</organism>
<accession>A0A9P6RPE6</accession>
<feature type="transmembrane region" description="Helical" evidence="2">
    <location>
        <begin position="135"/>
        <end position="160"/>
    </location>
</feature>
<dbReference type="AlphaFoldDB" id="A0A9P6RPE6"/>
<dbReference type="InterPro" id="IPR037847">
    <property type="entry name" value="GRAMDC4"/>
</dbReference>
<protein>
    <recommendedName>
        <fullName evidence="5">GRAM domain-containing protein</fullName>
    </recommendedName>
</protein>
<evidence type="ECO:0000313" key="4">
    <source>
        <dbReference type="Proteomes" id="UP000738325"/>
    </source>
</evidence>
<keyword evidence="2" id="KW-0472">Membrane</keyword>
<keyword evidence="4" id="KW-1185">Reference proteome</keyword>
<feature type="transmembrane region" description="Helical" evidence="2">
    <location>
        <begin position="253"/>
        <end position="271"/>
    </location>
</feature>
<keyword evidence="2" id="KW-1133">Transmembrane helix</keyword>
<feature type="region of interest" description="Disordered" evidence="1">
    <location>
        <begin position="329"/>
        <end position="349"/>
    </location>
</feature>
<dbReference type="EMBL" id="JAAAIP010000121">
    <property type="protein sequence ID" value="KAG0325218.1"/>
    <property type="molecule type" value="Genomic_DNA"/>
</dbReference>
<dbReference type="Gene3D" id="2.30.29.30">
    <property type="entry name" value="Pleckstrin-homology domain (PH domain)/Phosphotyrosine-binding domain (PTB)"/>
    <property type="match status" value="1"/>
</dbReference>
<feature type="region of interest" description="Disordered" evidence="1">
    <location>
        <begin position="1"/>
        <end position="24"/>
    </location>
</feature>
<evidence type="ECO:0000256" key="1">
    <source>
        <dbReference type="SAM" id="MobiDB-lite"/>
    </source>
</evidence>
<gene>
    <name evidence="3" type="ORF">BGZ99_000933</name>
</gene>
<proteinExistence type="predicted"/>
<dbReference type="InterPro" id="IPR011993">
    <property type="entry name" value="PH-like_dom_sf"/>
</dbReference>
<sequence>MSASGLTATTAQTAHSGVSVPSKEEVSFQFDRHVQEIRRRRTTPKRGPPPERNDFTKVEADTGKRVLDVPLYVQAHLTYFIESLARDDKVRQLKPLHWSKIRALLSRLYDTSTPAQSLGLYIDRIMYWRSPPETLAWFTLYFTLWFYKLWLPGFISLFILKIMNNRYGFIGDVHETLNVPESINENLPQPERKRSTRIHSQLHDLIRSKDLTDWISQLTKTWGPYFQALLEENIFYLERLKNLFRWERPAQTWRVIALLSFYIFVSTFFQYMVVPAVGLFLGVEFFILLPLQEFYPRFSHVFSPLEWILWNVPTNAELAVEQLSQLQENEPELSESVDPVPQAEEDERESASFVGLTPASKIKYEYQKRMGGSPSSSPVLSSATSSQFTEEKSEFHCMFRGKPGRLLITEDALQFRSAKLLGRDITAEITWENIDTIRKSKTINLGVWSMPGIDVTDINGQVMVFQNVVHRDEAFRKLVMTSGKKWSHVA</sequence>
<evidence type="ECO:0000313" key="3">
    <source>
        <dbReference type="EMBL" id="KAG0325218.1"/>
    </source>
</evidence>
<dbReference type="Proteomes" id="UP000738325">
    <property type="component" value="Unassembled WGS sequence"/>
</dbReference>
<keyword evidence="2" id="KW-0812">Transmembrane</keyword>
<reference evidence="3" key="1">
    <citation type="journal article" date="2020" name="Fungal Divers.">
        <title>Resolving the Mortierellaceae phylogeny through synthesis of multi-gene phylogenetics and phylogenomics.</title>
        <authorList>
            <person name="Vandepol N."/>
            <person name="Liber J."/>
            <person name="Desiro A."/>
            <person name="Na H."/>
            <person name="Kennedy M."/>
            <person name="Barry K."/>
            <person name="Grigoriev I.V."/>
            <person name="Miller A.N."/>
            <person name="O'Donnell K."/>
            <person name="Stajich J.E."/>
            <person name="Bonito G."/>
        </authorList>
    </citation>
    <scope>NUCLEOTIDE SEQUENCE</scope>
    <source>
        <strain evidence="3">REB-010B</strain>
    </source>
</reference>
<feature type="compositionally biased region" description="Basic and acidic residues" evidence="1">
    <location>
        <begin position="48"/>
        <end position="57"/>
    </location>
</feature>
<dbReference type="OrthoDB" id="1708389at2759"/>
<feature type="compositionally biased region" description="Polar residues" evidence="1">
    <location>
        <begin position="1"/>
        <end position="16"/>
    </location>
</feature>
<feature type="region of interest" description="Disordered" evidence="1">
    <location>
        <begin position="37"/>
        <end position="57"/>
    </location>
</feature>
<dbReference type="PANTHER" id="PTHR37402">
    <property type="entry name" value="GRAM DOMAIN-CONTAINING PROTEIN 4"/>
    <property type="match status" value="1"/>
</dbReference>
<name>A0A9P6RPE6_9FUNG</name>
<dbReference type="PANTHER" id="PTHR37402:SF1">
    <property type="entry name" value="GRAM DOMAIN-CONTAINING PROTEIN 4"/>
    <property type="match status" value="1"/>
</dbReference>
<dbReference type="GO" id="GO:0006915">
    <property type="term" value="P:apoptotic process"/>
    <property type="evidence" value="ECO:0007669"/>
    <property type="project" value="InterPro"/>
</dbReference>
<comment type="caution">
    <text evidence="3">The sequence shown here is derived from an EMBL/GenBank/DDBJ whole genome shotgun (WGS) entry which is preliminary data.</text>
</comment>
<evidence type="ECO:0000256" key="2">
    <source>
        <dbReference type="SAM" id="Phobius"/>
    </source>
</evidence>